<dbReference type="OrthoDB" id="2304181at2759"/>
<name>A0A915ZXJ9_9GLOM</name>
<accession>A0A915ZXJ9</accession>
<reference evidence="1" key="1">
    <citation type="submission" date="2020-05" db="EMBL/GenBank/DDBJ databases">
        <authorList>
            <person name="Rincon C."/>
            <person name="Sanders R I."/>
            <person name="Robbins C."/>
            <person name="Chaturvedi A."/>
        </authorList>
    </citation>
    <scope>NUCLEOTIDE SEQUENCE</scope>
    <source>
        <strain evidence="1">CHB12</strain>
    </source>
</reference>
<comment type="caution">
    <text evidence="1">The sequence shown here is derived from an EMBL/GenBank/DDBJ whole genome shotgun (WGS) entry which is preliminary data.</text>
</comment>
<organism evidence="1 2">
    <name type="scientific">Rhizophagus irregularis</name>
    <dbReference type="NCBI Taxonomy" id="588596"/>
    <lineage>
        <taxon>Eukaryota</taxon>
        <taxon>Fungi</taxon>
        <taxon>Fungi incertae sedis</taxon>
        <taxon>Mucoromycota</taxon>
        <taxon>Glomeromycotina</taxon>
        <taxon>Glomeromycetes</taxon>
        <taxon>Glomerales</taxon>
        <taxon>Glomeraceae</taxon>
        <taxon>Rhizophagus</taxon>
    </lineage>
</organism>
<proteinExistence type="predicted"/>
<dbReference type="Proteomes" id="UP000684084">
    <property type="component" value="Unassembled WGS sequence"/>
</dbReference>
<sequence length="117" mass="13915">MPIVPHGDNFILDLLFTMSTSEDHSTCLAVVVSYLESHPKHSYRGFLKVCRDEVVDLTPFVNDWRYLDNFWVDQFLKTAELQLEKEIYLSLKEKVKLERKGKGLHTYWKEVIEELFY</sequence>
<dbReference type="VEuPathDB" id="FungiDB:RhiirFUN_003512"/>
<dbReference type="EMBL" id="CAGKOT010000071">
    <property type="protein sequence ID" value="CAB5391058.1"/>
    <property type="molecule type" value="Genomic_DNA"/>
</dbReference>
<protein>
    <submittedName>
        <fullName evidence="1">Uncharacterized protein</fullName>
    </submittedName>
</protein>
<evidence type="ECO:0000313" key="2">
    <source>
        <dbReference type="Proteomes" id="UP000684084"/>
    </source>
</evidence>
<gene>
    <name evidence="1" type="ORF">CHRIB12_LOCUS21801</name>
</gene>
<evidence type="ECO:0000313" key="1">
    <source>
        <dbReference type="EMBL" id="CAB5391058.1"/>
    </source>
</evidence>
<dbReference type="AlphaFoldDB" id="A0A915ZXJ9"/>